<evidence type="ECO:0000259" key="11">
    <source>
        <dbReference type="Pfam" id="PF00266"/>
    </source>
</evidence>
<dbReference type="Proteomes" id="UP000501053">
    <property type="component" value="Chromosome"/>
</dbReference>
<evidence type="ECO:0000256" key="9">
    <source>
        <dbReference type="ARBA" id="ARBA00050776"/>
    </source>
</evidence>
<dbReference type="AlphaFoldDB" id="A0A6F8XGG4"/>
<dbReference type="GO" id="GO:0051536">
    <property type="term" value="F:iron-sulfur cluster binding"/>
    <property type="evidence" value="ECO:0007669"/>
    <property type="project" value="UniProtKB-KW"/>
</dbReference>
<dbReference type="InterPro" id="IPR015422">
    <property type="entry name" value="PyrdxlP-dep_Trfase_small"/>
</dbReference>
<dbReference type="EMBL" id="AP022869">
    <property type="protein sequence ID" value="BCB72570.1"/>
    <property type="molecule type" value="Genomic_DNA"/>
</dbReference>
<reference evidence="12 13" key="1">
    <citation type="submission" date="2020-03" db="EMBL/GenBank/DDBJ databases">
        <title>Complete Genome Sequence of Halomonas meridiana strain Eplume2, isolated from hydrothermal-plume in the north east Pacific Ocean.</title>
        <authorList>
            <person name="Kurihara Y."/>
            <person name="Kawai S."/>
            <person name="Sakai A."/>
            <person name="Galipon J."/>
            <person name="Arakawa K."/>
        </authorList>
    </citation>
    <scope>NUCLEOTIDE SEQUENCE [LARGE SCALE GENOMIC DNA]</scope>
    <source>
        <strain evidence="12 13">Eplume2</strain>
    </source>
</reference>
<keyword evidence="5" id="KW-0479">Metal-binding</keyword>
<evidence type="ECO:0000313" key="12">
    <source>
        <dbReference type="EMBL" id="BCB72570.1"/>
    </source>
</evidence>
<dbReference type="InterPro" id="IPR000192">
    <property type="entry name" value="Aminotrans_V_dom"/>
</dbReference>
<evidence type="ECO:0000256" key="3">
    <source>
        <dbReference type="ARBA" id="ARBA00012239"/>
    </source>
</evidence>
<dbReference type="Gene3D" id="3.90.1150.10">
    <property type="entry name" value="Aspartate Aminotransferase, domain 1"/>
    <property type="match status" value="1"/>
</dbReference>
<dbReference type="SUPFAM" id="SSF53383">
    <property type="entry name" value="PLP-dependent transferases"/>
    <property type="match status" value="1"/>
</dbReference>
<dbReference type="InterPro" id="IPR015421">
    <property type="entry name" value="PyrdxlP-dep_Trfase_major"/>
</dbReference>
<keyword evidence="6" id="KW-0663">Pyridoxal phosphate</keyword>
<sequence length="382" mass="41169">MRIGDSIYMDYQASTPVDPRVASAMIPYATEIFANPHASQYSLGQQAHNACISAQSVIAEAIGAMANEIVFTSGATEANNQAVAGVLFGYKGKRNKVLISAIEHKCVKEAAAFYGKHLGYHIEEIPVLSTGEIDPIAYSRMLTEEVLLVSVMAVNNEIGTVQQVAILAEQAHNVGALVHCDAAQAADAVDIDVMDWGVDLLSLSAHKMYGPKGIGALFIDASLHQDLPALIRGGGQQEGLRSGTLPTPLCVGFSKAVSLWVAEKEYRREHLRQMSAFFLQSLDDKNISYRLNGAKSPRHFGNLNIELINIDAESLLMRLQPYVCASTGSACNSGFLASSYVLKMTGLSASQASSSIRFSFGQGTDASQIEEVIHRINQIVKF</sequence>
<evidence type="ECO:0000256" key="8">
    <source>
        <dbReference type="ARBA" id="ARBA00023014"/>
    </source>
</evidence>
<dbReference type="EC" id="2.8.1.7" evidence="3"/>
<dbReference type="InterPro" id="IPR015424">
    <property type="entry name" value="PyrdxlP-dep_Trfase"/>
</dbReference>
<dbReference type="InterPro" id="IPR016454">
    <property type="entry name" value="Cysteine_dSase"/>
</dbReference>
<dbReference type="GO" id="GO:0031071">
    <property type="term" value="F:cysteine desulfurase activity"/>
    <property type="evidence" value="ECO:0007669"/>
    <property type="project" value="UniProtKB-EC"/>
</dbReference>
<evidence type="ECO:0000256" key="4">
    <source>
        <dbReference type="ARBA" id="ARBA00022679"/>
    </source>
</evidence>
<proteinExistence type="inferred from homology"/>
<keyword evidence="4" id="KW-0808">Transferase</keyword>
<dbReference type="PANTHER" id="PTHR11601">
    <property type="entry name" value="CYSTEINE DESULFURYLASE FAMILY MEMBER"/>
    <property type="match status" value="1"/>
</dbReference>
<name>A0A6F8XGG4_9GAMM</name>
<evidence type="ECO:0000313" key="13">
    <source>
        <dbReference type="Proteomes" id="UP000501053"/>
    </source>
</evidence>
<comment type="catalytic activity">
    <reaction evidence="9">
        <text>(sulfur carrier)-H + L-cysteine = (sulfur carrier)-SH + L-alanine</text>
        <dbReference type="Rhea" id="RHEA:43892"/>
        <dbReference type="Rhea" id="RHEA-COMP:14737"/>
        <dbReference type="Rhea" id="RHEA-COMP:14739"/>
        <dbReference type="ChEBI" id="CHEBI:29917"/>
        <dbReference type="ChEBI" id="CHEBI:35235"/>
        <dbReference type="ChEBI" id="CHEBI:57972"/>
        <dbReference type="ChEBI" id="CHEBI:64428"/>
        <dbReference type="EC" id="2.8.1.7"/>
    </reaction>
</comment>
<dbReference type="Pfam" id="PF00266">
    <property type="entry name" value="Aminotran_5"/>
    <property type="match status" value="1"/>
</dbReference>
<organism evidence="12 13">
    <name type="scientific">Vreelandella aquamarina</name>
    <dbReference type="NCBI Taxonomy" id="77097"/>
    <lineage>
        <taxon>Bacteria</taxon>
        <taxon>Pseudomonadati</taxon>
        <taxon>Pseudomonadota</taxon>
        <taxon>Gammaproteobacteria</taxon>
        <taxon>Oceanospirillales</taxon>
        <taxon>Halomonadaceae</taxon>
        <taxon>Vreelandella</taxon>
    </lineage>
</organism>
<evidence type="ECO:0000256" key="1">
    <source>
        <dbReference type="ARBA" id="ARBA00001933"/>
    </source>
</evidence>
<evidence type="ECO:0000256" key="2">
    <source>
        <dbReference type="ARBA" id="ARBA00006490"/>
    </source>
</evidence>
<dbReference type="Gene3D" id="1.10.260.50">
    <property type="match status" value="1"/>
</dbReference>
<keyword evidence="8" id="KW-0411">Iron-sulfur</keyword>
<evidence type="ECO:0000256" key="10">
    <source>
        <dbReference type="RuleBase" id="RU004504"/>
    </source>
</evidence>
<feature type="domain" description="Aminotransferase class V" evidence="11">
    <location>
        <begin position="7"/>
        <end position="371"/>
    </location>
</feature>
<keyword evidence="7" id="KW-0408">Iron</keyword>
<comment type="similarity">
    <text evidence="2">Belongs to the class-V pyridoxal-phosphate-dependent aminotransferase family. NifS/IscS subfamily.</text>
</comment>
<dbReference type="PROSITE" id="PS00595">
    <property type="entry name" value="AA_TRANSFER_CLASS_5"/>
    <property type="match status" value="1"/>
</dbReference>
<dbReference type="Gene3D" id="3.40.640.10">
    <property type="entry name" value="Type I PLP-dependent aspartate aminotransferase-like (Major domain)"/>
    <property type="match status" value="1"/>
</dbReference>
<dbReference type="RefSeq" id="WP_172515309.1">
    <property type="nucleotide sequence ID" value="NZ_AP022869.1"/>
</dbReference>
<keyword evidence="13" id="KW-1185">Reference proteome</keyword>
<evidence type="ECO:0000256" key="5">
    <source>
        <dbReference type="ARBA" id="ARBA00022723"/>
    </source>
</evidence>
<gene>
    <name evidence="12" type="primary">iscS_1</name>
    <name evidence="12" type="ORF">HMEPL2_29210</name>
</gene>
<dbReference type="InterPro" id="IPR020578">
    <property type="entry name" value="Aminotrans_V_PyrdxlP_BS"/>
</dbReference>
<dbReference type="PANTHER" id="PTHR11601:SF34">
    <property type="entry name" value="CYSTEINE DESULFURASE"/>
    <property type="match status" value="1"/>
</dbReference>
<comment type="cofactor">
    <cofactor evidence="1 10">
        <name>pyridoxal 5'-phosphate</name>
        <dbReference type="ChEBI" id="CHEBI:597326"/>
    </cofactor>
</comment>
<protein>
    <recommendedName>
        <fullName evidence="3">cysteine desulfurase</fullName>
        <ecNumber evidence="3">2.8.1.7</ecNumber>
    </recommendedName>
</protein>
<evidence type="ECO:0000256" key="6">
    <source>
        <dbReference type="ARBA" id="ARBA00022898"/>
    </source>
</evidence>
<evidence type="ECO:0000256" key="7">
    <source>
        <dbReference type="ARBA" id="ARBA00023004"/>
    </source>
</evidence>
<accession>A0A6F8XGG4</accession>
<dbReference type="PIRSF" id="PIRSF005572">
    <property type="entry name" value="NifS"/>
    <property type="match status" value="1"/>
</dbReference>
<dbReference type="GO" id="GO:0046872">
    <property type="term" value="F:metal ion binding"/>
    <property type="evidence" value="ECO:0007669"/>
    <property type="project" value="UniProtKB-KW"/>
</dbReference>